<dbReference type="Proteomes" id="UP000634136">
    <property type="component" value="Unassembled WGS sequence"/>
</dbReference>
<comment type="caution">
    <text evidence="1">The sequence shown here is derived from an EMBL/GenBank/DDBJ whole genome shotgun (WGS) entry which is preliminary data.</text>
</comment>
<accession>A0A834WV76</accession>
<gene>
    <name evidence="1" type="ORF">G2W53_015663</name>
</gene>
<name>A0A834WV76_9FABA</name>
<organism evidence="1 2">
    <name type="scientific">Senna tora</name>
    <dbReference type="NCBI Taxonomy" id="362788"/>
    <lineage>
        <taxon>Eukaryota</taxon>
        <taxon>Viridiplantae</taxon>
        <taxon>Streptophyta</taxon>
        <taxon>Embryophyta</taxon>
        <taxon>Tracheophyta</taxon>
        <taxon>Spermatophyta</taxon>
        <taxon>Magnoliopsida</taxon>
        <taxon>eudicotyledons</taxon>
        <taxon>Gunneridae</taxon>
        <taxon>Pentapetalae</taxon>
        <taxon>rosids</taxon>
        <taxon>fabids</taxon>
        <taxon>Fabales</taxon>
        <taxon>Fabaceae</taxon>
        <taxon>Caesalpinioideae</taxon>
        <taxon>Cassia clade</taxon>
        <taxon>Senna</taxon>
    </lineage>
</organism>
<sequence>MEDVEEFEKGSTKKGILLLETKIKLQMPSIKDSKINMRPHPFRSLKITSSMPAVPGSSNSGLDSLKMAAMGGLDLQRSHSVKERLDKDR</sequence>
<protein>
    <submittedName>
        <fullName evidence="1">Uncharacterized protein</fullName>
    </submittedName>
</protein>
<proteinExistence type="predicted"/>
<dbReference type="AlphaFoldDB" id="A0A834WV76"/>
<evidence type="ECO:0000313" key="1">
    <source>
        <dbReference type="EMBL" id="KAF7833330.1"/>
    </source>
</evidence>
<keyword evidence="2" id="KW-1185">Reference proteome</keyword>
<evidence type="ECO:0000313" key="2">
    <source>
        <dbReference type="Proteomes" id="UP000634136"/>
    </source>
</evidence>
<dbReference type="EMBL" id="JAAIUW010000005">
    <property type="protein sequence ID" value="KAF7833330.1"/>
    <property type="molecule type" value="Genomic_DNA"/>
</dbReference>
<reference evidence="1" key="1">
    <citation type="submission" date="2020-09" db="EMBL/GenBank/DDBJ databases">
        <title>Genome-Enabled Discovery of Anthraquinone Biosynthesis in Senna tora.</title>
        <authorList>
            <person name="Kang S.-H."/>
            <person name="Pandey R.P."/>
            <person name="Lee C.-M."/>
            <person name="Sim J.-S."/>
            <person name="Jeong J.-T."/>
            <person name="Choi B.-S."/>
            <person name="Jung M."/>
            <person name="Ginzburg D."/>
            <person name="Zhao K."/>
            <person name="Won S.Y."/>
            <person name="Oh T.-J."/>
            <person name="Yu Y."/>
            <person name="Kim N.-H."/>
            <person name="Lee O.R."/>
            <person name="Lee T.-H."/>
            <person name="Bashyal P."/>
            <person name="Kim T.-S."/>
            <person name="Lee W.-H."/>
            <person name="Kawkins C."/>
            <person name="Kim C.-K."/>
            <person name="Kim J.S."/>
            <person name="Ahn B.O."/>
            <person name="Rhee S.Y."/>
            <person name="Sohng J.K."/>
        </authorList>
    </citation>
    <scope>NUCLEOTIDE SEQUENCE</scope>
    <source>
        <tissue evidence="1">Leaf</tissue>
    </source>
</reference>